<comment type="caution">
    <text evidence="4">The sequence shown here is derived from an EMBL/GenBank/DDBJ whole genome shotgun (WGS) entry which is preliminary data.</text>
</comment>
<dbReference type="SUPFAM" id="SSF48452">
    <property type="entry name" value="TPR-like"/>
    <property type="match status" value="1"/>
</dbReference>
<evidence type="ECO:0000256" key="1">
    <source>
        <dbReference type="ARBA" id="ARBA00023015"/>
    </source>
</evidence>
<evidence type="ECO:0000259" key="3">
    <source>
        <dbReference type="SMART" id="SM01043"/>
    </source>
</evidence>
<dbReference type="AlphaFoldDB" id="A0A5M3WNS3"/>
<evidence type="ECO:0000313" key="5">
    <source>
        <dbReference type="Proteomes" id="UP000331127"/>
    </source>
</evidence>
<evidence type="ECO:0000313" key="4">
    <source>
        <dbReference type="EMBL" id="GES08861.1"/>
    </source>
</evidence>
<dbReference type="RefSeq" id="WP_155354449.1">
    <property type="nucleotide sequence ID" value="NZ_BAAAHL010000060.1"/>
</dbReference>
<dbReference type="OrthoDB" id="3481353at2"/>
<sequence length="343" mass="37644">MTDLNKSPLLDVSLLGRVKVHVRGEPVDLPPKSQLLLASLIELRGGALSAAQLTERLGEEGRRKGQAEPDNPISLFYSHMDKLRTKLRVAHPDAGALIPDNHKREGYRLLVGPEVAVDAYRFEDLVKLAQAATDKGEFVRIAEQALRQWGEIPQGLRGGEPLAGLNGLWAAGYRGSLQQSYQNTLIAWLEARTEMGHHVELLPALTQLSSEPVPNEIVTGLYMLSLSRAGGAGDAIRAFEQIEDRLTDLGLVAAPELHRLNRQLKAQGATITLVDQSKERSMTENESEQPAETIQPKIEKVDVLATGEHGTAIRNQWNVPGTHARINYSEGSMEVTETQADEQ</sequence>
<dbReference type="InterPro" id="IPR011990">
    <property type="entry name" value="TPR-like_helical_dom_sf"/>
</dbReference>
<dbReference type="Pfam" id="PF03704">
    <property type="entry name" value="BTAD"/>
    <property type="match status" value="1"/>
</dbReference>
<dbReference type="SMART" id="SM01043">
    <property type="entry name" value="BTAD"/>
    <property type="match status" value="1"/>
</dbReference>
<protein>
    <recommendedName>
        <fullName evidence="3">Bacterial transcriptional activator domain-containing protein</fullName>
    </recommendedName>
</protein>
<dbReference type="InterPro" id="IPR005158">
    <property type="entry name" value="BTAD"/>
</dbReference>
<dbReference type="InterPro" id="IPR051677">
    <property type="entry name" value="AfsR-DnrI-RedD_regulator"/>
</dbReference>
<organism evidence="4 5">
    <name type="scientific">Acrocarpospora macrocephala</name>
    <dbReference type="NCBI Taxonomy" id="150177"/>
    <lineage>
        <taxon>Bacteria</taxon>
        <taxon>Bacillati</taxon>
        <taxon>Actinomycetota</taxon>
        <taxon>Actinomycetes</taxon>
        <taxon>Streptosporangiales</taxon>
        <taxon>Streptosporangiaceae</taxon>
        <taxon>Acrocarpospora</taxon>
    </lineage>
</organism>
<dbReference type="Gene3D" id="1.10.10.10">
    <property type="entry name" value="Winged helix-like DNA-binding domain superfamily/Winged helix DNA-binding domain"/>
    <property type="match status" value="1"/>
</dbReference>
<keyword evidence="1" id="KW-0805">Transcription regulation</keyword>
<evidence type="ECO:0000256" key="2">
    <source>
        <dbReference type="ARBA" id="ARBA00023163"/>
    </source>
</evidence>
<keyword evidence="2" id="KW-0804">Transcription</keyword>
<accession>A0A5M3WNS3</accession>
<dbReference type="InterPro" id="IPR036388">
    <property type="entry name" value="WH-like_DNA-bd_sf"/>
</dbReference>
<dbReference type="Proteomes" id="UP000331127">
    <property type="component" value="Unassembled WGS sequence"/>
</dbReference>
<reference evidence="4 5" key="1">
    <citation type="submission" date="2019-10" db="EMBL/GenBank/DDBJ databases">
        <title>Whole genome shotgun sequence of Acrocarpospora macrocephala NBRC 16266.</title>
        <authorList>
            <person name="Ichikawa N."/>
            <person name="Kimura A."/>
            <person name="Kitahashi Y."/>
            <person name="Komaki H."/>
            <person name="Oguchi A."/>
        </authorList>
    </citation>
    <scope>NUCLEOTIDE SEQUENCE [LARGE SCALE GENOMIC DNA]</scope>
    <source>
        <strain evidence="4 5">NBRC 16266</strain>
    </source>
</reference>
<gene>
    <name evidence="4" type="ORF">Amac_024570</name>
</gene>
<dbReference type="GO" id="GO:0006355">
    <property type="term" value="P:regulation of DNA-templated transcription"/>
    <property type="evidence" value="ECO:0007669"/>
    <property type="project" value="TreeGrafter"/>
</dbReference>
<dbReference type="EMBL" id="BLAE01000012">
    <property type="protein sequence ID" value="GES08861.1"/>
    <property type="molecule type" value="Genomic_DNA"/>
</dbReference>
<feature type="domain" description="Bacterial transcriptional activator" evidence="3">
    <location>
        <begin position="117"/>
        <end position="265"/>
    </location>
</feature>
<dbReference type="Gene3D" id="1.25.40.10">
    <property type="entry name" value="Tetratricopeptide repeat domain"/>
    <property type="match status" value="1"/>
</dbReference>
<keyword evidence="5" id="KW-1185">Reference proteome</keyword>
<dbReference type="PANTHER" id="PTHR35807:SF1">
    <property type="entry name" value="TRANSCRIPTIONAL REGULATOR REDD"/>
    <property type="match status" value="1"/>
</dbReference>
<name>A0A5M3WNS3_9ACTN</name>
<dbReference type="PANTHER" id="PTHR35807">
    <property type="entry name" value="TRANSCRIPTIONAL REGULATOR REDD-RELATED"/>
    <property type="match status" value="1"/>
</dbReference>
<dbReference type="GO" id="GO:0003677">
    <property type="term" value="F:DNA binding"/>
    <property type="evidence" value="ECO:0007669"/>
    <property type="project" value="TreeGrafter"/>
</dbReference>
<proteinExistence type="predicted"/>